<proteinExistence type="predicted"/>
<dbReference type="EMBL" id="WIXE01021387">
    <property type="protein sequence ID" value="KAK5968431.1"/>
    <property type="molecule type" value="Genomic_DNA"/>
</dbReference>
<evidence type="ECO:0000256" key="1">
    <source>
        <dbReference type="SAM" id="Phobius"/>
    </source>
</evidence>
<sequence length="97" mass="11256">MIPYVRLQSPFRVFEQRFQLHRCCDEKDFNREIIIASLPYVIISLLSISYVLAGATVFSLIDDSISKHDFAGRCFFVFSTLTTIGLVWQCEPREFAQ</sequence>
<dbReference type="EMBL" id="WIXE01016301">
    <property type="protein sequence ID" value="KAK5972786.1"/>
    <property type="molecule type" value="Genomic_DNA"/>
</dbReference>
<accession>A0AAN8ICV4</accession>
<keyword evidence="1" id="KW-0472">Membrane</keyword>
<keyword evidence="4" id="KW-1185">Reference proteome</keyword>
<reference evidence="2 4" key="1">
    <citation type="submission" date="2019-10" db="EMBL/GenBank/DDBJ databases">
        <title>Assembly and Annotation for the nematode Trichostrongylus colubriformis.</title>
        <authorList>
            <person name="Martin J."/>
        </authorList>
    </citation>
    <scope>NUCLEOTIDE SEQUENCE [LARGE SCALE GENOMIC DNA]</scope>
    <source>
        <strain evidence="2">G859</strain>
        <tissue evidence="2">Whole worm</tissue>
    </source>
</reference>
<evidence type="ECO:0000313" key="2">
    <source>
        <dbReference type="EMBL" id="KAK5968431.1"/>
    </source>
</evidence>
<protein>
    <recommendedName>
        <fullName evidence="5">Potassium channel domain-containing protein</fullName>
    </recommendedName>
</protein>
<dbReference type="AlphaFoldDB" id="A0AAN8ICV4"/>
<comment type="caution">
    <text evidence="2">The sequence shown here is derived from an EMBL/GenBank/DDBJ whole genome shotgun (WGS) entry which is preliminary data.</text>
</comment>
<keyword evidence="1" id="KW-1133">Transmembrane helix</keyword>
<dbReference type="Proteomes" id="UP001331761">
    <property type="component" value="Unassembled WGS sequence"/>
</dbReference>
<dbReference type="Gene3D" id="1.10.287.70">
    <property type="match status" value="1"/>
</dbReference>
<dbReference type="SUPFAM" id="SSF81324">
    <property type="entry name" value="Voltage-gated potassium channels"/>
    <property type="match status" value="1"/>
</dbReference>
<organism evidence="2 4">
    <name type="scientific">Trichostrongylus colubriformis</name>
    <name type="common">Black scour worm</name>
    <dbReference type="NCBI Taxonomy" id="6319"/>
    <lineage>
        <taxon>Eukaryota</taxon>
        <taxon>Metazoa</taxon>
        <taxon>Ecdysozoa</taxon>
        <taxon>Nematoda</taxon>
        <taxon>Chromadorea</taxon>
        <taxon>Rhabditida</taxon>
        <taxon>Rhabditina</taxon>
        <taxon>Rhabditomorpha</taxon>
        <taxon>Strongyloidea</taxon>
        <taxon>Trichostrongylidae</taxon>
        <taxon>Trichostrongylus</taxon>
    </lineage>
</organism>
<keyword evidence="1" id="KW-0812">Transmembrane</keyword>
<feature type="transmembrane region" description="Helical" evidence="1">
    <location>
        <begin position="38"/>
        <end position="58"/>
    </location>
</feature>
<evidence type="ECO:0000313" key="3">
    <source>
        <dbReference type="EMBL" id="KAK5972786.1"/>
    </source>
</evidence>
<feature type="transmembrane region" description="Helical" evidence="1">
    <location>
        <begin position="70"/>
        <end position="88"/>
    </location>
</feature>
<evidence type="ECO:0008006" key="5">
    <source>
        <dbReference type="Google" id="ProtNLM"/>
    </source>
</evidence>
<gene>
    <name evidence="3" type="ORF">GCK32_014013</name>
    <name evidence="2" type="ORF">GCK32_014694</name>
</gene>
<evidence type="ECO:0000313" key="4">
    <source>
        <dbReference type="Proteomes" id="UP001331761"/>
    </source>
</evidence>
<name>A0AAN8ICV4_TRICO</name>